<dbReference type="InterPro" id="IPR018130">
    <property type="entry name" value="Ribosomal_uS2_CS"/>
</dbReference>
<dbReference type="InterPro" id="IPR023591">
    <property type="entry name" value="Ribosomal_uS2_flav_dom_sf"/>
</dbReference>
<name>A0A9X2D0P5_9GAMM</name>
<evidence type="ECO:0000256" key="3">
    <source>
        <dbReference type="ARBA" id="ARBA00023274"/>
    </source>
</evidence>
<dbReference type="PANTHER" id="PTHR12534">
    <property type="entry name" value="30S RIBOSOMAL PROTEIN S2 PROKARYOTIC AND ORGANELLAR"/>
    <property type="match status" value="1"/>
</dbReference>
<dbReference type="Pfam" id="PF00318">
    <property type="entry name" value="Ribosomal_S2"/>
    <property type="match status" value="1"/>
</dbReference>
<evidence type="ECO:0000256" key="5">
    <source>
        <dbReference type="HAMAP-Rule" id="MF_00291"/>
    </source>
</evidence>
<dbReference type="RefSeq" id="WP_250421626.1">
    <property type="nucleotide sequence ID" value="NZ_JAJKBJ010000005.1"/>
</dbReference>
<dbReference type="GO" id="GO:0022627">
    <property type="term" value="C:cytosolic small ribosomal subunit"/>
    <property type="evidence" value="ECO:0007669"/>
    <property type="project" value="TreeGrafter"/>
</dbReference>
<evidence type="ECO:0000256" key="4">
    <source>
        <dbReference type="ARBA" id="ARBA00035256"/>
    </source>
</evidence>
<keyword evidence="3 5" id="KW-0687">Ribonucleoprotein</keyword>
<reference evidence="7" key="1">
    <citation type="submission" date="2021-11" db="EMBL/GenBank/DDBJ databases">
        <title>Legionella maioricencis sp. nov., a new species isolated from hot water samples in Mallorca.</title>
        <authorList>
            <person name="Crespi S."/>
            <person name="Drasar V."/>
            <person name="Salva-Serra F."/>
            <person name="Jaen-Luchoro D."/>
            <person name="Pineiro-Iglesias B."/>
            <person name="Aliaga F."/>
            <person name="Fernandez-Juarez V."/>
            <person name="Coll G."/>
            <person name="Moore E.R.B."/>
            <person name="Bennasar-Figueras A."/>
        </authorList>
    </citation>
    <scope>NUCLEOTIDE SEQUENCE</scope>
    <source>
        <strain evidence="7">HCPI-6</strain>
    </source>
</reference>
<comment type="similarity">
    <text evidence="1 5 6">Belongs to the universal ribosomal protein uS2 family.</text>
</comment>
<sequence length="257" mass="28763">MNVSMRELLEAGAHFGHRTRFWNPKMGEYIFGSRNKIHIINLEKTMPMLNDVVNYVGRLASNKAKILFVGTKRAAQESIREHAKRCGMPYVDHRWLGGMLTNYKTVRQSIFRLKELKEMKEKGLFNDMIKKEALMLTRELEKLERGLGGIENMGGLPDALFVVDVGFEHIAVEEARRLKIPVIGVVDTNNSPDNIDYVIPGNDDSMRAVDIYVRCVADAILDGKNSNTVGGMSSDAEFVEVVSGAKESAKDAEKSGE</sequence>
<dbReference type="Gene3D" id="1.10.287.610">
    <property type="entry name" value="Helix hairpin bin"/>
    <property type="match status" value="1"/>
</dbReference>
<keyword evidence="8" id="KW-1185">Reference proteome</keyword>
<dbReference type="NCBIfam" id="TIGR01011">
    <property type="entry name" value="rpsB_bact"/>
    <property type="match status" value="1"/>
</dbReference>
<dbReference type="Gene3D" id="3.40.50.10490">
    <property type="entry name" value="Glucose-6-phosphate isomerase like protein, domain 1"/>
    <property type="match status" value="1"/>
</dbReference>
<dbReference type="CDD" id="cd01425">
    <property type="entry name" value="RPS2"/>
    <property type="match status" value="1"/>
</dbReference>
<gene>
    <name evidence="5 7" type="primary">rpsB</name>
    <name evidence="7" type="ORF">LOX96_06380</name>
</gene>
<accession>A0A9X2D0P5</accession>
<comment type="caution">
    <text evidence="7">The sequence shown here is derived from an EMBL/GenBank/DDBJ whole genome shotgun (WGS) entry which is preliminary data.</text>
</comment>
<evidence type="ECO:0000313" key="8">
    <source>
        <dbReference type="Proteomes" id="UP001139721"/>
    </source>
</evidence>
<dbReference type="GO" id="GO:0003735">
    <property type="term" value="F:structural constituent of ribosome"/>
    <property type="evidence" value="ECO:0007669"/>
    <property type="project" value="InterPro"/>
</dbReference>
<dbReference type="FunFam" id="1.10.287.610:FF:000001">
    <property type="entry name" value="30S ribosomal protein S2"/>
    <property type="match status" value="1"/>
</dbReference>
<dbReference type="Proteomes" id="UP001139721">
    <property type="component" value="Unassembled WGS sequence"/>
</dbReference>
<dbReference type="InterPro" id="IPR005706">
    <property type="entry name" value="Ribosomal_uS2_bac/mit/plastid"/>
</dbReference>
<evidence type="ECO:0000313" key="7">
    <source>
        <dbReference type="EMBL" id="MCL9683712.1"/>
    </source>
</evidence>
<evidence type="ECO:0000256" key="6">
    <source>
        <dbReference type="RuleBase" id="RU003631"/>
    </source>
</evidence>
<dbReference type="EMBL" id="JAJKBJ010000005">
    <property type="protein sequence ID" value="MCL9683712.1"/>
    <property type="molecule type" value="Genomic_DNA"/>
</dbReference>
<organism evidence="7 8">
    <name type="scientific">Legionella maioricensis</name>
    <dbReference type="NCBI Taxonomy" id="2896528"/>
    <lineage>
        <taxon>Bacteria</taxon>
        <taxon>Pseudomonadati</taxon>
        <taxon>Pseudomonadota</taxon>
        <taxon>Gammaproteobacteria</taxon>
        <taxon>Legionellales</taxon>
        <taxon>Legionellaceae</taxon>
        <taxon>Legionella</taxon>
    </lineage>
</organism>
<proteinExistence type="inferred from homology"/>
<dbReference type="HAMAP" id="MF_00291_B">
    <property type="entry name" value="Ribosomal_uS2_B"/>
    <property type="match status" value="1"/>
</dbReference>
<dbReference type="GO" id="GO:0006412">
    <property type="term" value="P:translation"/>
    <property type="evidence" value="ECO:0007669"/>
    <property type="project" value="UniProtKB-UniRule"/>
</dbReference>
<dbReference type="SUPFAM" id="SSF52313">
    <property type="entry name" value="Ribosomal protein S2"/>
    <property type="match status" value="1"/>
</dbReference>
<evidence type="ECO:0000256" key="2">
    <source>
        <dbReference type="ARBA" id="ARBA00022980"/>
    </source>
</evidence>
<protein>
    <recommendedName>
        <fullName evidence="4 5">Small ribosomal subunit protein uS2</fullName>
    </recommendedName>
</protein>
<keyword evidence="2 5" id="KW-0689">Ribosomal protein</keyword>
<evidence type="ECO:0000256" key="1">
    <source>
        <dbReference type="ARBA" id="ARBA00006242"/>
    </source>
</evidence>
<dbReference type="InterPro" id="IPR001865">
    <property type="entry name" value="Ribosomal_uS2"/>
</dbReference>
<dbReference type="PROSITE" id="PS00962">
    <property type="entry name" value="RIBOSOMAL_S2_1"/>
    <property type="match status" value="1"/>
</dbReference>
<dbReference type="AlphaFoldDB" id="A0A9X2D0P5"/>
<dbReference type="PRINTS" id="PR00395">
    <property type="entry name" value="RIBOSOMALS2"/>
</dbReference>
<dbReference type="PANTHER" id="PTHR12534:SF0">
    <property type="entry name" value="SMALL RIBOSOMAL SUBUNIT PROTEIN US2M"/>
    <property type="match status" value="1"/>
</dbReference>
<dbReference type="PROSITE" id="PS00963">
    <property type="entry name" value="RIBOSOMAL_S2_2"/>
    <property type="match status" value="1"/>
</dbReference>